<comment type="caution">
    <text evidence="1">The sequence shown here is derived from an EMBL/GenBank/DDBJ whole genome shotgun (WGS) entry which is preliminary data.</text>
</comment>
<dbReference type="Proteomes" id="UP001153332">
    <property type="component" value="Unassembled WGS sequence"/>
</dbReference>
<protein>
    <submittedName>
        <fullName evidence="1">Uncharacterized protein</fullName>
    </submittedName>
</protein>
<name>A0ACC2JVM5_9PEZI</name>
<accession>A0ACC2JVM5</accession>
<evidence type="ECO:0000313" key="2">
    <source>
        <dbReference type="Proteomes" id="UP001153332"/>
    </source>
</evidence>
<evidence type="ECO:0000313" key="1">
    <source>
        <dbReference type="EMBL" id="KAJ8131501.1"/>
    </source>
</evidence>
<organism evidence="1 2">
    <name type="scientific">Lasiodiplodia mahajangana</name>
    <dbReference type="NCBI Taxonomy" id="1108764"/>
    <lineage>
        <taxon>Eukaryota</taxon>
        <taxon>Fungi</taxon>
        <taxon>Dikarya</taxon>
        <taxon>Ascomycota</taxon>
        <taxon>Pezizomycotina</taxon>
        <taxon>Dothideomycetes</taxon>
        <taxon>Dothideomycetes incertae sedis</taxon>
        <taxon>Botryosphaeriales</taxon>
        <taxon>Botryosphaeriaceae</taxon>
        <taxon>Lasiodiplodia</taxon>
    </lineage>
</organism>
<proteinExistence type="predicted"/>
<reference evidence="1" key="1">
    <citation type="submission" date="2022-12" db="EMBL/GenBank/DDBJ databases">
        <title>Genome Sequence of Lasiodiplodia mahajangana.</title>
        <authorList>
            <person name="Buettner E."/>
        </authorList>
    </citation>
    <scope>NUCLEOTIDE SEQUENCE</scope>
    <source>
        <strain evidence="1">VT137</strain>
    </source>
</reference>
<sequence length="1912" mass="207428">MDDVELNIIAQGGDPSKSQLSSAKRHRDDDAYLRSLGKKPLLTRAFGFMSILGLSCSALLSWEGILVTSISGLLNGGPAGVIWGFIINWVGTISVYTSLGELASMAPTSGGQYHWVAMMAPPAWSSFLSYVTGWLTTLAWQALAVSVSYIVATLIQGIVVLSMPEYVPLAWHTLLIIWAVTLFAVLLNSTSSSALAKCESFILILHLAGFFGVLVPLVYFAPHSSPSEVFTTFFNTGGWSSQGLSFLVGFPAIAGSLLGADCSVHMAEEIQSAAVVVPRALLYTILINGTLAFAMVIALMFCLGDVDSALAAAETLFYPFLEIFYAAVKSKAGAGLLAGIVLVLALASSLGVYASASRMLWSFSRDLGLPFSKHLVKLSNTALPYVSVATTLVVTILLSLIVLGSAIALNALLSLAIAALFSSYVLVIGLLLYRRLTGAIKPHYARSDDHAPGQLIWGPWKIPEPFGTINNIFSIVYSVFLLFWSFWPQTTPTTPEGFNWSVVVFSGVIIFSVLCCSAATSHSAFFGFSRGATSNGMAGTASALSILKLVLLVYTCIGHHGRTNISVPAASVGFVAALALTVLSHFEHVRSSRPSYLLELYLTITSLLTAATVRTYWLLGDGFHITASLTLTALLVQVAILALESCSKRKWLVGEKQGVSAEESASFLNHSLFAWLNRLLLSGYQRQLAETDLIGLMDSSLGARESEDGFGRVQRMIKYSGSGYSLCLLSIRCLGLYAFAPLSPRLSMSAFTFAQPFLATALIQYLNDEQPSANNGYGLIGAAFLVYTGIAVSTAWYTHLNYKCAAKIRAGLLDAISHKMLRIIPEKGSESKVLTLMVNDVQRIAMNMPFVYDLLVVPIEVGIGLWLLYRQVGPSSLTVLGLAIVCLTISLTIGKYSAQQQRVWLTATEARISATKNMLSSLKAIKMTGFDAKAASAIEKLREIEFAASKMFRKLLVGGVFTAYSTSTLAPVLVFGAYVGVTEARKQDIDAAKLFGSLILISLVSSPLIYVLQYIPSLGAMLGCYGRLEAFFEQEDRSDVRKLLRDSTKQSPETSATSTTLGDVTPESDRLSAAETSDGDPILSIRHGSFGWGDQILLKDIDLDVSEGQHVVITGPVGCGKSLLLQVILGELEPKSGEIVLHDTSVAYCGQVPWLENATARSNALRCAPTSNDDWHRRVIDACALREFLDVQDPAKTIGSNGASISGGERQRLALARAVALRPRILVLDDVFSALDQLTKIHILERLFGQNGLLSEIGTTVIQVTQDANCAQFADETFKIEDYSLKPYDFPIVSTTKTEGKEKAVRSENEPSAEEERPTSCHAEKQELLPNPALVRDRQVYQTYINSIGHRNFAIFIVLTAAATFLVKFPDIWAQFWATDSTRPGGPLHSTQYWIGIYVALGILPLIFLSCWIGHILLTIVPKSGVGLHSRILNAVLGVTFVFISRIDTGDLINRFSQDLMLIDVKLPLDLANTAFYVFTIIINVVLVAVAAIYVLAAIPVLILVLFVVQRFYLRTSKQLRQLDLQSKAGLQRKASELYTGLFTIRAHGWQSVAIEETRDKIDRTQEPHYLLWMVQTWLKLVLQLTVAGIAITVTGVAVATRTATSSSAIGLAFLNLTNLGEALTVLISMWTSLETSLGAVARIESFEANTPSEKTVESPIEIPDEWPQSKEIVFQNVNATYDATSEKPRWSLENINLRINAGERIAVCGQSGSGKSTLLLSLLALVDTPSGTITVDGVDISRVPQSLLRSRFHVISQDTFVQNEGVRQSLDPDGALSDEAINEVLEECAILEKVNAGGGLSANLGDMNFSVGEAQLFVLARTILQAGNKSGGVVLLDEVTSSIDTKTEERIMKLMASKLRGKTIISVLHRLEVALLYDRILVLENGRVAHFGTPEEVIRESGLFSSFRNTL</sequence>
<gene>
    <name evidence="1" type="ORF">O1611_g2123</name>
</gene>
<keyword evidence="2" id="KW-1185">Reference proteome</keyword>
<dbReference type="EMBL" id="JAPUUL010000280">
    <property type="protein sequence ID" value="KAJ8131501.1"/>
    <property type="molecule type" value="Genomic_DNA"/>
</dbReference>